<protein>
    <recommendedName>
        <fullName evidence="4">Holin</fullName>
    </recommendedName>
</protein>
<feature type="transmembrane region" description="Helical" evidence="1">
    <location>
        <begin position="6"/>
        <end position="25"/>
    </location>
</feature>
<keyword evidence="1" id="KW-0472">Membrane</keyword>
<dbReference type="InterPro" id="IPR032111">
    <property type="entry name" value="Clostridium_phage_holin"/>
</dbReference>
<organism evidence="2 3">
    <name type="scientific">Romboutsia maritimum</name>
    <dbReference type="NCBI Taxonomy" id="2020948"/>
    <lineage>
        <taxon>Bacteria</taxon>
        <taxon>Bacillati</taxon>
        <taxon>Bacillota</taxon>
        <taxon>Clostridia</taxon>
        <taxon>Peptostreptococcales</taxon>
        <taxon>Peptostreptococcaceae</taxon>
        <taxon>Romboutsia</taxon>
    </lineage>
</organism>
<evidence type="ECO:0000313" key="3">
    <source>
        <dbReference type="Proteomes" id="UP000243494"/>
    </source>
</evidence>
<evidence type="ECO:0000256" key="1">
    <source>
        <dbReference type="SAM" id="Phobius"/>
    </source>
</evidence>
<feature type="transmembrane region" description="Helical" evidence="1">
    <location>
        <begin position="34"/>
        <end position="51"/>
    </location>
</feature>
<dbReference type="AlphaFoldDB" id="A0A371IQM6"/>
<sequence length="141" mass="15930">MDLTAMMTPASQILVVILFVLTMMLRSSKNIPNWIIQWIILAVALVLSYVQSNAININTIMNAFIATGICTFGENAIFRKNSEKTREECNILQIANGYKEELSSRNEYEDIDISSCLLDMSEDDIKNIVCKIVEEKSNKSN</sequence>
<dbReference type="Proteomes" id="UP000243494">
    <property type="component" value="Unassembled WGS sequence"/>
</dbReference>
<reference evidence="2 3" key="1">
    <citation type="journal article" date="2017" name="Genome Announc.">
        <title>Draft Genome Sequence of Romboutsia maritimum sp. nov. Strain CCRI-22766(T), Isolated from Coastal Estuarine Mud.</title>
        <authorList>
            <person name="Maheux A.F."/>
            <person name="Boudreau D.K."/>
            <person name="Berube E."/>
            <person name="Boissinot M."/>
            <person name="Raymond F."/>
            <person name="Brodeur S."/>
            <person name="Corbeil J."/>
            <person name="Brightwell G."/>
            <person name="Broda D."/>
            <person name="Omar R.F."/>
            <person name="Bergeron M.G."/>
        </authorList>
    </citation>
    <scope>NUCLEOTIDE SEQUENCE [LARGE SCALE GENOMIC DNA]</scope>
    <source>
        <strain evidence="2 3">CCRI-22766</strain>
    </source>
</reference>
<dbReference type="OrthoDB" id="2884029at2"/>
<dbReference type="Pfam" id="PF16079">
    <property type="entry name" value="Phage_holin_5_2"/>
    <property type="match status" value="1"/>
</dbReference>
<evidence type="ECO:0008006" key="4">
    <source>
        <dbReference type="Google" id="ProtNLM"/>
    </source>
</evidence>
<dbReference type="RefSeq" id="WP_095405534.1">
    <property type="nucleotide sequence ID" value="NZ_NOJZ02000026.1"/>
</dbReference>
<proteinExistence type="predicted"/>
<accession>A0A371IQM6</accession>
<keyword evidence="3" id="KW-1185">Reference proteome</keyword>
<name>A0A371IQM6_9FIRM</name>
<comment type="caution">
    <text evidence="2">The sequence shown here is derived from an EMBL/GenBank/DDBJ whole genome shotgun (WGS) entry which is preliminary data.</text>
</comment>
<keyword evidence="1" id="KW-1133">Transmembrane helix</keyword>
<keyword evidence="1" id="KW-0812">Transmembrane</keyword>
<gene>
    <name evidence="2" type="ORF">CHF27_011470</name>
</gene>
<dbReference type="EMBL" id="NOJZ02000026">
    <property type="protein sequence ID" value="RDY22790.1"/>
    <property type="molecule type" value="Genomic_DNA"/>
</dbReference>
<evidence type="ECO:0000313" key="2">
    <source>
        <dbReference type="EMBL" id="RDY22790.1"/>
    </source>
</evidence>